<evidence type="ECO:0000256" key="9">
    <source>
        <dbReference type="ARBA" id="ARBA00023125"/>
    </source>
</evidence>
<dbReference type="CDD" id="cd16962">
    <property type="entry name" value="RuvC"/>
    <property type="match status" value="1"/>
</dbReference>
<feature type="active site" evidence="13">
    <location>
        <position position="116"/>
    </location>
</feature>
<keyword evidence="7 13" id="KW-0378">Hydrolase</keyword>
<dbReference type="NCBIfam" id="TIGR00228">
    <property type="entry name" value="ruvC"/>
    <property type="match status" value="1"/>
</dbReference>
<dbReference type="GO" id="GO:0006310">
    <property type="term" value="P:DNA recombination"/>
    <property type="evidence" value="ECO:0007669"/>
    <property type="project" value="UniProtKB-UniRule"/>
</dbReference>
<evidence type="ECO:0000256" key="3">
    <source>
        <dbReference type="ARBA" id="ARBA00022722"/>
    </source>
</evidence>
<feature type="binding site" evidence="13">
    <location>
        <position position="189"/>
    </location>
    <ligand>
        <name>Mg(2+)</name>
        <dbReference type="ChEBI" id="CHEBI:18420"/>
        <label>1</label>
    </ligand>
</feature>
<dbReference type="Pfam" id="PF02075">
    <property type="entry name" value="RuvC"/>
    <property type="match status" value="1"/>
</dbReference>
<dbReference type="GO" id="GO:0008821">
    <property type="term" value="F:crossover junction DNA endonuclease activity"/>
    <property type="evidence" value="ECO:0007669"/>
    <property type="project" value="UniProtKB-UniRule"/>
</dbReference>
<protein>
    <recommendedName>
        <fullName evidence="13 14">Crossover junction endodeoxyribonuclease RuvC</fullName>
        <ecNumber evidence="13 14">3.1.21.10</ecNumber>
    </recommendedName>
    <alternativeName>
        <fullName evidence="13">Holliday junction nuclease RuvC</fullName>
    </alternativeName>
    <alternativeName>
        <fullName evidence="13">Holliday junction resolvase RuvC</fullName>
    </alternativeName>
</protein>
<dbReference type="PANTHER" id="PTHR30194">
    <property type="entry name" value="CROSSOVER JUNCTION ENDODEOXYRIBONUCLEASE RUVC"/>
    <property type="match status" value="1"/>
</dbReference>
<reference evidence="15" key="1">
    <citation type="submission" date="2021-06" db="EMBL/GenBank/DDBJ databases">
        <authorList>
            <person name="Criscuolo A."/>
        </authorList>
    </citation>
    <scope>NUCLEOTIDE SEQUENCE</scope>
    <source>
        <strain evidence="15">CIP111600</strain>
    </source>
</reference>
<evidence type="ECO:0000256" key="2">
    <source>
        <dbReference type="ARBA" id="ARBA00022490"/>
    </source>
</evidence>
<keyword evidence="6 13" id="KW-0227">DNA damage</keyword>
<dbReference type="PANTHER" id="PTHR30194:SF3">
    <property type="entry name" value="CROSSOVER JUNCTION ENDODEOXYRIBONUCLEASE RUVC"/>
    <property type="match status" value="1"/>
</dbReference>
<feature type="binding site" evidence="13">
    <location>
        <position position="56"/>
    </location>
    <ligand>
        <name>Mg(2+)</name>
        <dbReference type="ChEBI" id="CHEBI:18420"/>
        <label>1</label>
    </ligand>
</feature>
<comment type="subcellular location">
    <subcellularLocation>
        <location evidence="13">Cytoplasm</location>
    </subcellularLocation>
</comment>
<dbReference type="GO" id="GO:0006281">
    <property type="term" value="P:DNA repair"/>
    <property type="evidence" value="ECO:0007669"/>
    <property type="project" value="UniProtKB-UniRule"/>
</dbReference>
<keyword evidence="10 13" id="KW-0233">DNA recombination</keyword>
<accession>A0A916K3Q5</accession>
<keyword evidence="5 13" id="KW-0255">Endonuclease</keyword>
<evidence type="ECO:0000256" key="1">
    <source>
        <dbReference type="ARBA" id="ARBA00009518"/>
    </source>
</evidence>
<dbReference type="EC" id="3.1.21.10" evidence="13 14"/>
<sequence>MRPLRPDSLGKLGRVTGANIWYNDKEYICSVFCREPVQTKEANNERRAGMRILGIDPGIAIVGFGFIDKQGHKLVPVQYGSIQTEAHTAEALRLKQVYEAMVQLLDKYKPDAVAIEKLFFNRNVTTALTVGQARGVLMLAAEQKGLPIAEYTPLQVKQAIVGYGKAEKKQVQEMVRMFLHLSAVPKPDDVADALAIAICHAHSSALQQKINEVNKR</sequence>
<evidence type="ECO:0000256" key="4">
    <source>
        <dbReference type="ARBA" id="ARBA00022723"/>
    </source>
</evidence>
<comment type="subunit">
    <text evidence="13">Homodimer which binds Holliday junction (HJ) DNA. The HJ becomes 2-fold symmetrical on binding to RuvC with unstacked arms; it has a different conformation from HJ DNA in complex with RuvA. In the full resolvosome a probable DNA-RuvA(4)-RuvB(12)-RuvC(2) complex forms which resolves the HJ.</text>
</comment>
<dbReference type="EMBL" id="CAJVAS010000013">
    <property type="protein sequence ID" value="CAG7631344.1"/>
    <property type="molecule type" value="Genomic_DNA"/>
</dbReference>
<keyword evidence="3 13" id="KW-0540">Nuclease</keyword>
<evidence type="ECO:0000256" key="6">
    <source>
        <dbReference type="ARBA" id="ARBA00022763"/>
    </source>
</evidence>
<gene>
    <name evidence="13 15" type="primary">ruvC</name>
    <name evidence="15" type="ORF">PAESOLCIP111_03289</name>
</gene>
<evidence type="ECO:0000256" key="11">
    <source>
        <dbReference type="ARBA" id="ARBA00023204"/>
    </source>
</evidence>
<dbReference type="GO" id="GO:0048476">
    <property type="term" value="C:Holliday junction resolvase complex"/>
    <property type="evidence" value="ECO:0007669"/>
    <property type="project" value="UniProtKB-UniRule"/>
</dbReference>
<comment type="caution">
    <text evidence="15">The sequence shown here is derived from an EMBL/GenBank/DDBJ whole genome shotgun (WGS) entry which is preliminary data.</text>
</comment>
<keyword evidence="16" id="KW-1185">Reference proteome</keyword>
<feature type="binding site" evidence="13">
    <location>
        <position position="116"/>
    </location>
    <ligand>
        <name>Mg(2+)</name>
        <dbReference type="ChEBI" id="CHEBI:18420"/>
        <label>2</label>
    </ligand>
</feature>
<evidence type="ECO:0000256" key="12">
    <source>
        <dbReference type="ARBA" id="ARBA00029354"/>
    </source>
</evidence>
<evidence type="ECO:0000256" key="14">
    <source>
        <dbReference type="NCBIfam" id="TIGR00228"/>
    </source>
</evidence>
<organism evidence="15 16">
    <name type="scientific">Paenibacillus solanacearum</name>
    <dbReference type="NCBI Taxonomy" id="2048548"/>
    <lineage>
        <taxon>Bacteria</taxon>
        <taxon>Bacillati</taxon>
        <taxon>Bacillota</taxon>
        <taxon>Bacilli</taxon>
        <taxon>Bacillales</taxon>
        <taxon>Paenibacillaceae</taxon>
        <taxon>Paenibacillus</taxon>
    </lineage>
</organism>
<evidence type="ECO:0000256" key="8">
    <source>
        <dbReference type="ARBA" id="ARBA00022842"/>
    </source>
</evidence>
<evidence type="ECO:0000256" key="13">
    <source>
        <dbReference type="HAMAP-Rule" id="MF_00034"/>
    </source>
</evidence>
<keyword evidence="9 13" id="KW-0238">DNA-binding</keyword>
<evidence type="ECO:0000256" key="5">
    <source>
        <dbReference type="ARBA" id="ARBA00022759"/>
    </source>
</evidence>
<keyword evidence="2 13" id="KW-0963">Cytoplasm</keyword>
<name>A0A916K3Q5_9BACL</name>
<keyword evidence="11 13" id="KW-0234">DNA repair</keyword>
<feature type="active site" evidence="13">
    <location>
        <position position="189"/>
    </location>
</feature>
<dbReference type="PROSITE" id="PS01321">
    <property type="entry name" value="RUVC"/>
    <property type="match status" value="1"/>
</dbReference>
<dbReference type="AlphaFoldDB" id="A0A916K3Q5"/>
<proteinExistence type="inferred from homology"/>
<dbReference type="GO" id="GO:0003677">
    <property type="term" value="F:DNA binding"/>
    <property type="evidence" value="ECO:0007669"/>
    <property type="project" value="UniProtKB-KW"/>
</dbReference>
<evidence type="ECO:0000256" key="7">
    <source>
        <dbReference type="ARBA" id="ARBA00022801"/>
    </source>
</evidence>
<evidence type="ECO:0000313" key="16">
    <source>
        <dbReference type="Proteomes" id="UP000693672"/>
    </source>
</evidence>
<dbReference type="Proteomes" id="UP000693672">
    <property type="component" value="Unassembled WGS sequence"/>
</dbReference>
<comment type="similarity">
    <text evidence="1 13">Belongs to the RuvC family.</text>
</comment>
<keyword evidence="4 13" id="KW-0479">Metal-binding</keyword>
<comment type="catalytic activity">
    <reaction evidence="12 13">
        <text>Endonucleolytic cleavage at a junction such as a reciprocal single-stranded crossover between two homologous DNA duplexes (Holliday junction).</text>
        <dbReference type="EC" id="3.1.21.10"/>
    </reaction>
</comment>
<evidence type="ECO:0000256" key="10">
    <source>
        <dbReference type="ARBA" id="ARBA00023172"/>
    </source>
</evidence>
<dbReference type="HAMAP" id="MF_00034">
    <property type="entry name" value="RuvC"/>
    <property type="match status" value="1"/>
</dbReference>
<evidence type="ECO:0000313" key="15">
    <source>
        <dbReference type="EMBL" id="CAG7631344.1"/>
    </source>
</evidence>
<dbReference type="NCBIfam" id="NF000711">
    <property type="entry name" value="PRK00039.2-1"/>
    <property type="match status" value="1"/>
</dbReference>
<feature type="active site" evidence="13">
    <location>
        <position position="56"/>
    </location>
</feature>
<comment type="function">
    <text evidence="13">The RuvA-RuvB-RuvC complex processes Holliday junction (HJ) DNA during genetic recombination and DNA repair. Endonuclease that resolves HJ intermediates. Cleaves cruciform DNA by making single-stranded nicks across the HJ at symmetrical positions within the homologous arms, yielding a 5'-phosphate and a 3'-hydroxyl group; requires a central core of homology in the junction. The consensus cleavage sequence is 5'-(A/T)TT(C/G)-3'. Cleavage occurs on the 3'-side of the TT dinucleotide at the point of strand exchange. HJ branch migration catalyzed by RuvA-RuvB allows RuvC to scan DNA until it finds its consensus sequence, where it cleaves and resolves the cruciform DNA.</text>
</comment>
<dbReference type="InterPro" id="IPR020563">
    <property type="entry name" value="X-over_junc_endoDNase_Mg_BS"/>
</dbReference>
<keyword evidence="8 13" id="KW-0460">Magnesium</keyword>
<comment type="cofactor">
    <cofactor evidence="13">
        <name>Mg(2+)</name>
        <dbReference type="ChEBI" id="CHEBI:18420"/>
    </cofactor>
    <text evidence="13">Binds 2 Mg(2+) ion per subunit.</text>
</comment>
<dbReference type="GO" id="GO:0005737">
    <property type="term" value="C:cytoplasm"/>
    <property type="evidence" value="ECO:0007669"/>
    <property type="project" value="UniProtKB-SubCell"/>
</dbReference>
<dbReference type="FunFam" id="3.30.420.10:FF:000002">
    <property type="entry name" value="Crossover junction endodeoxyribonuclease RuvC"/>
    <property type="match status" value="1"/>
</dbReference>
<dbReference type="GO" id="GO:0000287">
    <property type="term" value="F:magnesium ion binding"/>
    <property type="evidence" value="ECO:0007669"/>
    <property type="project" value="UniProtKB-UniRule"/>
</dbReference>
<dbReference type="InterPro" id="IPR002176">
    <property type="entry name" value="X-over_junc_endoDNase_RuvC"/>
</dbReference>